<dbReference type="PROSITE" id="PS50110">
    <property type="entry name" value="RESPONSE_REGULATORY"/>
    <property type="match status" value="1"/>
</dbReference>
<dbReference type="GO" id="GO:0003700">
    <property type="term" value="F:DNA-binding transcription factor activity"/>
    <property type="evidence" value="ECO:0007669"/>
    <property type="project" value="InterPro"/>
</dbReference>
<gene>
    <name evidence="9" type="ORF">SAMN02745207_02562</name>
</gene>
<dbReference type="SUPFAM" id="SSF52172">
    <property type="entry name" value="CheY-like"/>
    <property type="match status" value="1"/>
</dbReference>
<dbReference type="GO" id="GO:0043565">
    <property type="term" value="F:sequence-specific DNA binding"/>
    <property type="evidence" value="ECO:0007669"/>
    <property type="project" value="InterPro"/>
</dbReference>
<dbReference type="Pfam" id="PF12833">
    <property type="entry name" value="HTH_18"/>
    <property type="match status" value="1"/>
</dbReference>
<feature type="domain" description="Response regulatory" evidence="8">
    <location>
        <begin position="3"/>
        <end position="120"/>
    </location>
</feature>
<dbReference type="InterPro" id="IPR018060">
    <property type="entry name" value="HTH_AraC"/>
</dbReference>
<protein>
    <recommendedName>
        <fullName evidence="1">Stage 0 sporulation protein A homolog</fullName>
    </recommendedName>
</protein>
<dbReference type="Pfam" id="PF00072">
    <property type="entry name" value="Response_reg"/>
    <property type="match status" value="1"/>
</dbReference>
<dbReference type="EMBL" id="FQXM01000014">
    <property type="protein sequence ID" value="SHH80377.1"/>
    <property type="molecule type" value="Genomic_DNA"/>
</dbReference>
<proteinExistence type="predicted"/>
<dbReference type="Proteomes" id="UP000184447">
    <property type="component" value="Unassembled WGS sequence"/>
</dbReference>
<keyword evidence="6" id="KW-0597">Phosphoprotein</keyword>
<evidence type="ECO:0000313" key="10">
    <source>
        <dbReference type="Proteomes" id="UP000184447"/>
    </source>
</evidence>
<dbReference type="SMART" id="SM00448">
    <property type="entry name" value="REC"/>
    <property type="match status" value="1"/>
</dbReference>
<dbReference type="STRING" id="1121316.SAMN02745207_02562"/>
<evidence type="ECO:0000256" key="6">
    <source>
        <dbReference type="PROSITE-ProRule" id="PRU00169"/>
    </source>
</evidence>
<reference evidence="9 10" key="1">
    <citation type="submission" date="2016-11" db="EMBL/GenBank/DDBJ databases">
        <authorList>
            <person name="Jaros S."/>
            <person name="Januszkiewicz K."/>
            <person name="Wedrychowicz H."/>
        </authorList>
    </citation>
    <scope>NUCLEOTIDE SEQUENCE [LARGE SCALE GENOMIC DNA]</scope>
    <source>
        <strain evidence="9 10">DSM 8605</strain>
    </source>
</reference>
<dbReference type="InterPro" id="IPR018062">
    <property type="entry name" value="HTH_AraC-typ_CS"/>
</dbReference>
<dbReference type="InterPro" id="IPR009057">
    <property type="entry name" value="Homeodomain-like_sf"/>
</dbReference>
<dbReference type="OrthoDB" id="2990361at2"/>
<evidence type="ECO:0000256" key="3">
    <source>
        <dbReference type="ARBA" id="ARBA00023125"/>
    </source>
</evidence>
<evidence type="ECO:0000256" key="4">
    <source>
        <dbReference type="ARBA" id="ARBA00023163"/>
    </source>
</evidence>
<evidence type="ECO:0000256" key="5">
    <source>
        <dbReference type="ARBA" id="ARBA00024867"/>
    </source>
</evidence>
<dbReference type="Gene3D" id="1.10.10.60">
    <property type="entry name" value="Homeodomain-like"/>
    <property type="match status" value="2"/>
</dbReference>
<evidence type="ECO:0000313" key="9">
    <source>
        <dbReference type="EMBL" id="SHH80377.1"/>
    </source>
</evidence>
<keyword evidence="10" id="KW-1185">Reference proteome</keyword>
<comment type="function">
    <text evidence="5">May play the central regulatory role in sporulation. It may be an element of the effector pathway responsible for the activation of sporulation genes in response to nutritional stress. Spo0A may act in concert with spo0H (a sigma factor) to control the expression of some genes that are critical to the sporulation process.</text>
</comment>
<dbReference type="InterPro" id="IPR011006">
    <property type="entry name" value="CheY-like_superfamily"/>
</dbReference>
<keyword evidence="2" id="KW-0805">Transcription regulation</keyword>
<dbReference type="AlphaFoldDB" id="A0A1M5VYU3"/>
<dbReference type="PANTHER" id="PTHR43280">
    <property type="entry name" value="ARAC-FAMILY TRANSCRIPTIONAL REGULATOR"/>
    <property type="match status" value="1"/>
</dbReference>
<evidence type="ECO:0000256" key="1">
    <source>
        <dbReference type="ARBA" id="ARBA00018672"/>
    </source>
</evidence>
<feature type="modified residue" description="4-aspartylphosphate" evidence="6">
    <location>
        <position position="55"/>
    </location>
</feature>
<organism evidence="9 10">
    <name type="scientific">Clostridium grantii DSM 8605</name>
    <dbReference type="NCBI Taxonomy" id="1121316"/>
    <lineage>
        <taxon>Bacteria</taxon>
        <taxon>Bacillati</taxon>
        <taxon>Bacillota</taxon>
        <taxon>Clostridia</taxon>
        <taxon>Eubacteriales</taxon>
        <taxon>Clostridiaceae</taxon>
        <taxon>Clostridium</taxon>
    </lineage>
</organism>
<dbReference type="RefSeq" id="WP_073338820.1">
    <property type="nucleotide sequence ID" value="NZ_FQXM01000014.1"/>
</dbReference>
<evidence type="ECO:0000256" key="2">
    <source>
        <dbReference type="ARBA" id="ARBA00023015"/>
    </source>
</evidence>
<name>A0A1M5VYU3_9CLOT</name>
<evidence type="ECO:0000259" key="8">
    <source>
        <dbReference type="PROSITE" id="PS50110"/>
    </source>
</evidence>
<dbReference type="PROSITE" id="PS00041">
    <property type="entry name" value="HTH_ARAC_FAMILY_1"/>
    <property type="match status" value="1"/>
</dbReference>
<dbReference type="GO" id="GO:0000160">
    <property type="term" value="P:phosphorelay signal transduction system"/>
    <property type="evidence" value="ECO:0007669"/>
    <property type="project" value="InterPro"/>
</dbReference>
<dbReference type="SUPFAM" id="SSF46689">
    <property type="entry name" value="Homeodomain-like"/>
    <property type="match status" value="2"/>
</dbReference>
<feature type="domain" description="HTH araC/xylS-type" evidence="7">
    <location>
        <begin position="387"/>
        <end position="485"/>
    </location>
</feature>
<evidence type="ECO:0000259" key="7">
    <source>
        <dbReference type="PROSITE" id="PS01124"/>
    </source>
</evidence>
<keyword evidence="4" id="KW-0804">Transcription</keyword>
<dbReference type="Gene3D" id="3.40.50.2300">
    <property type="match status" value="1"/>
</dbReference>
<keyword evidence="3" id="KW-0238">DNA-binding</keyword>
<sequence length="489" mass="57608">MRKILIVDDEELIRNGLKVMVERYKEDYYDITTCHDGTSAKEQIKENYFDIIITDIRMPNLTGIELIKDIRNKELNTYIVIISGYDSFNYASEALKCGAKAYLLKPIKRNELYETLQSIEEDIKLEHSTNVEKINYILFNEKISNKDINKILNNIRQEFLYDKFTCFVTRMKNKDSKEKLYSYIDDDKTILFNDYKGNLVIFSNSVKKVKKIIKDSSELYDLSIGMSSEKEGIDDIRKSYEEALTSYEYRVFYEGKHIINYPELEIKSRKNTLDENFIENIKNSIGLDRIEDINNTFNSIIDVNNLSKYSLQYILQFQKSIFEIILDIDGRINIEENLLKEQINKLSSIYNFENIVIFIDRLKETLYELNKEILVINSKSSSNNSLIKAVEYINNNFDKQINLAVVANYVSMNYTYFSEMFKEYTGDSFVNYLKKIRIEEAKKLLTNPEYKIYEIATEVGYDDSKHFSKIFKKITGVTPNEYRNNVLNN</sequence>
<dbReference type="CDD" id="cd17536">
    <property type="entry name" value="REC_YesN-like"/>
    <property type="match status" value="1"/>
</dbReference>
<dbReference type="PROSITE" id="PS01124">
    <property type="entry name" value="HTH_ARAC_FAMILY_2"/>
    <property type="match status" value="1"/>
</dbReference>
<dbReference type="PANTHER" id="PTHR43280:SF2">
    <property type="entry name" value="HTH-TYPE TRANSCRIPTIONAL REGULATOR EXSA"/>
    <property type="match status" value="1"/>
</dbReference>
<dbReference type="InterPro" id="IPR020449">
    <property type="entry name" value="Tscrpt_reg_AraC-type_HTH"/>
</dbReference>
<dbReference type="PRINTS" id="PR00032">
    <property type="entry name" value="HTHARAC"/>
</dbReference>
<dbReference type="SMART" id="SM00342">
    <property type="entry name" value="HTH_ARAC"/>
    <property type="match status" value="1"/>
</dbReference>
<dbReference type="InterPro" id="IPR001789">
    <property type="entry name" value="Sig_transdc_resp-reg_receiver"/>
</dbReference>
<accession>A0A1M5VYU3</accession>